<reference evidence="3 4" key="1">
    <citation type="submission" date="2019-02" db="EMBL/GenBank/DDBJ databases">
        <title>Deep-cultivation of Planctomycetes and their phenomic and genomic characterization uncovers novel biology.</title>
        <authorList>
            <person name="Wiegand S."/>
            <person name="Jogler M."/>
            <person name="Boedeker C."/>
            <person name="Pinto D."/>
            <person name="Vollmers J."/>
            <person name="Rivas-Marin E."/>
            <person name="Kohn T."/>
            <person name="Peeters S.H."/>
            <person name="Heuer A."/>
            <person name="Rast P."/>
            <person name="Oberbeckmann S."/>
            <person name="Bunk B."/>
            <person name="Jeske O."/>
            <person name="Meyerdierks A."/>
            <person name="Storesund J.E."/>
            <person name="Kallscheuer N."/>
            <person name="Luecker S."/>
            <person name="Lage O.M."/>
            <person name="Pohl T."/>
            <person name="Merkel B.J."/>
            <person name="Hornburger P."/>
            <person name="Mueller R.-W."/>
            <person name="Bruemmer F."/>
            <person name="Labrenz M."/>
            <person name="Spormann A.M."/>
            <person name="Op den Camp H."/>
            <person name="Overmann J."/>
            <person name="Amann R."/>
            <person name="Jetten M.S.M."/>
            <person name="Mascher T."/>
            <person name="Medema M.H."/>
            <person name="Devos D.P."/>
            <person name="Kaster A.-K."/>
            <person name="Ovreas L."/>
            <person name="Rohde M."/>
            <person name="Galperin M.Y."/>
            <person name="Jogler C."/>
        </authorList>
    </citation>
    <scope>NUCLEOTIDE SEQUENCE [LARGE SCALE GENOMIC DNA]</scope>
    <source>
        <strain evidence="3 4">Q31a</strain>
    </source>
</reference>
<keyword evidence="4" id="KW-1185">Reference proteome</keyword>
<gene>
    <name evidence="3" type="ORF">Q31a_03310</name>
</gene>
<dbReference type="KEGG" id="ahel:Q31a_03310"/>
<feature type="coiled-coil region" evidence="1">
    <location>
        <begin position="207"/>
        <end position="234"/>
    </location>
</feature>
<evidence type="ECO:0000313" key="4">
    <source>
        <dbReference type="Proteomes" id="UP000318017"/>
    </source>
</evidence>
<evidence type="ECO:0008006" key="5">
    <source>
        <dbReference type="Google" id="ProtNLM"/>
    </source>
</evidence>
<evidence type="ECO:0000256" key="1">
    <source>
        <dbReference type="SAM" id="Coils"/>
    </source>
</evidence>
<name>A0A518G0C3_9BACT</name>
<accession>A0A518G0C3</accession>
<dbReference type="OrthoDB" id="248023at2"/>
<proteinExistence type="predicted"/>
<organism evidence="3 4">
    <name type="scientific">Aureliella helgolandensis</name>
    <dbReference type="NCBI Taxonomy" id="2527968"/>
    <lineage>
        <taxon>Bacteria</taxon>
        <taxon>Pseudomonadati</taxon>
        <taxon>Planctomycetota</taxon>
        <taxon>Planctomycetia</taxon>
        <taxon>Pirellulales</taxon>
        <taxon>Pirellulaceae</taxon>
        <taxon>Aureliella</taxon>
    </lineage>
</organism>
<sequence>MKNQALQHALEELPGESIGASSPQVKRLGELVDGELPLQMFLEKLLPELSQLLGGLAAVAWMKAQGASGAVFGIRYQMDALLGSISEQKKHERLVQLAWQQKQPLLAEPARLGRKVSPPDAVHSPDSTHVADLSQTPGGANPTSYPLLFGPILHLGEPVALLEIVLAEQAQPLSQKQRQLFLRAIQLICERVYGGLRRRMTLPAATLVQAEEHMQQLTEEVKVIQQQIVRSIETRLQTFFGWSFASLAENQAFAKLVHHLLDSHGLRVVCPECGHPAILRCLRAGNAKHGAFVFDHYLETGRTFHGGPTTVPLIRVVSKPARRVASSAG</sequence>
<protein>
    <recommendedName>
        <fullName evidence="5">GAF domain-containing protein</fullName>
    </recommendedName>
</protein>
<dbReference type="Proteomes" id="UP000318017">
    <property type="component" value="Chromosome"/>
</dbReference>
<dbReference type="AlphaFoldDB" id="A0A518G0C3"/>
<keyword evidence="1" id="KW-0175">Coiled coil</keyword>
<feature type="region of interest" description="Disordered" evidence="2">
    <location>
        <begin position="113"/>
        <end position="137"/>
    </location>
</feature>
<evidence type="ECO:0000256" key="2">
    <source>
        <dbReference type="SAM" id="MobiDB-lite"/>
    </source>
</evidence>
<dbReference type="EMBL" id="CP036298">
    <property type="protein sequence ID" value="QDV22052.1"/>
    <property type="molecule type" value="Genomic_DNA"/>
</dbReference>
<evidence type="ECO:0000313" key="3">
    <source>
        <dbReference type="EMBL" id="QDV22052.1"/>
    </source>
</evidence>
<dbReference type="RefSeq" id="WP_145072979.1">
    <property type="nucleotide sequence ID" value="NZ_CP036298.1"/>
</dbReference>